<gene>
    <name evidence="1" type="ORF">MCB1EB_0338</name>
</gene>
<name>A0A2Z6ESW7_9BURK</name>
<dbReference type="EMBL" id="AP018150">
    <property type="protein sequence ID" value="BBE08499.1"/>
    <property type="molecule type" value="Genomic_DNA"/>
</dbReference>
<dbReference type="Pfam" id="PF00589">
    <property type="entry name" value="Phage_integrase"/>
    <property type="match status" value="1"/>
</dbReference>
<evidence type="ECO:0000313" key="2">
    <source>
        <dbReference type="Proteomes" id="UP000282597"/>
    </source>
</evidence>
<dbReference type="AlphaFoldDB" id="A0A2Z6ESW7"/>
<dbReference type="GO" id="GO:0003677">
    <property type="term" value="F:DNA binding"/>
    <property type="evidence" value="ECO:0007669"/>
    <property type="project" value="InterPro"/>
</dbReference>
<reference evidence="1 2" key="1">
    <citation type="journal article" date="2018" name="Microbes Environ.">
        <title>Comparative Genomic Insights into Endofungal Lifestyles of Two Bacterial Endosymbionts, Mycoavidus cysteinexigens and Burkholderia rhizoxinica.</title>
        <authorList>
            <person name="Sharmin D."/>
            <person name="Guo Y."/>
            <person name="Nishizawa T."/>
            <person name="Ohshima S."/>
            <person name="Sato Y."/>
            <person name="Takashima Y."/>
            <person name="Narisawa K."/>
            <person name="Ohta H."/>
        </authorList>
    </citation>
    <scope>NUCLEOTIDE SEQUENCE [LARGE SCALE GENOMIC DNA]</scope>
    <source>
        <strain evidence="1 2">B1-EB</strain>
    </source>
</reference>
<sequence length="125" mass="14221">MDAVSSNKLVSFARCFTVQGDLAGVIDRIRVRRRGYKVISPFLILNENGERLTADALRFRFDAAREAAGVSKQDFQFRDLRAKAGTDKEERYGMAAAKDQLGHSDEKMTQRYVRHRKGKLVTPTR</sequence>
<dbReference type="Gene3D" id="1.10.443.10">
    <property type="entry name" value="Intergrase catalytic core"/>
    <property type="match status" value="1"/>
</dbReference>
<organism evidence="1 2">
    <name type="scientific">Mycoavidus cysteinexigens</name>
    <dbReference type="NCBI Taxonomy" id="1553431"/>
    <lineage>
        <taxon>Bacteria</taxon>
        <taxon>Pseudomonadati</taxon>
        <taxon>Pseudomonadota</taxon>
        <taxon>Betaproteobacteria</taxon>
        <taxon>Burkholderiales</taxon>
        <taxon>Burkholderiaceae</taxon>
        <taxon>Mycoavidus</taxon>
    </lineage>
</organism>
<dbReference type="Proteomes" id="UP000282597">
    <property type="component" value="Chromosome"/>
</dbReference>
<dbReference type="GO" id="GO:0015074">
    <property type="term" value="P:DNA integration"/>
    <property type="evidence" value="ECO:0007669"/>
    <property type="project" value="InterPro"/>
</dbReference>
<dbReference type="KEGG" id="mcys:MCB1EB_0338"/>
<dbReference type="InterPro" id="IPR011010">
    <property type="entry name" value="DNA_brk_join_enz"/>
</dbReference>
<dbReference type="GO" id="GO:0006310">
    <property type="term" value="P:DNA recombination"/>
    <property type="evidence" value="ECO:0007669"/>
    <property type="project" value="InterPro"/>
</dbReference>
<dbReference type="InterPro" id="IPR013762">
    <property type="entry name" value="Integrase-like_cat_sf"/>
</dbReference>
<dbReference type="SUPFAM" id="SSF56349">
    <property type="entry name" value="DNA breaking-rejoining enzymes"/>
    <property type="match status" value="1"/>
</dbReference>
<proteinExistence type="predicted"/>
<accession>A0A2Z6ESW7</accession>
<dbReference type="RefSeq" id="WP_284270994.1">
    <property type="nucleotide sequence ID" value="NZ_BSOD01000017.1"/>
</dbReference>
<keyword evidence="2" id="KW-1185">Reference proteome</keyword>
<protein>
    <submittedName>
        <fullName evidence="1">Uncharacterized protein</fullName>
    </submittedName>
</protein>
<evidence type="ECO:0000313" key="1">
    <source>
        <dbReference type="EMBL" id="BBE08499.1"/>
    </source>
</evidence>
<dbReference type="InterPro" id="IPR002104">
    <property type="entry name" value="Integrase_catalytic"/>
</dbReference>